<gene>
    <name evidence="2" type="ORF">DTU56_09705</name>
</gene>
<sequence>MVEFYDENKNSNTSKDSNAATGNVQGFSVGTAAEMNMAFEWSSVNSQAGKFVELIKEAAKENKYLANFQVGTVDAVTGEFGSAAYVAGELRGIPLFGIVFFEKGLSLRLVVNNNQEDYYSIASLINKDVIATVAKTLKTTHSLSQDPRFISINTIPDLDIGLTRERALSIMGQMMTSIFGRASGYLGKLVVTKNDKFIAQVGGIGEGAVLDVNGHAQRADFGIKLSHVPMQQNTAPTLMSGTNAQQYPNCAAAGYANLRYTGIVKNADGSMKDRRQISPELVVSLMDSSTLTANAPFERQILMLGVAAKTAALGGWMEFIKNSLDGKTRKISALAQNCNWGADVSNTDWKAMDKSAEAAERFLREFCYETAGLVVEHRAGNGIGGLIGLLSEVAQNKPQALETLLALLDNMFPAVDNLKFSDGLRQAFGGNVTLNASHIVSGVVPTVAGVYRGSNGLRSYSDMDLLRTTTHLGDDRAEVLKYFRAQSYKHRNMSPKQQRIYLAQLANSMFSGNDPIPTGEAVQISINTTFAKFLYEAIDAHGLLQLTGVNAVSVADSVPFYNNTGELFVMSGVGGVSTNSAFDFAQQSGYFSM</sequence>
<accession>A0A5U8XKP6</accession>
<reference evidence="2" key="1">
    <citation type="submission" date="2018-07" db="EMBL/GenBank/DDBJ databases">
        <authorList>
            <person name="Ashton P.M."/>
            <person name="Dallman T."/>
            <person name="Nair S."/>
            <person name="De Pinna E."/>
            <person name="Peters T."/>
            <person name="Grant K."/>
        </authorList>
    </citation>
    <scope>NUCLEOTIDE SEQUENCE</scope>
    <source>
        <strain evidence="2">142535</strain>
    </source>
</reference>
<name>A0A5U8XKP6_SALMU</name>
<proteinExistence type="predicted"/>
<dbReference type="EMBL" id="AAGUDP010000006">
    <property type="protein sequence ID" value="EBS0563394.1"/>
    <property type="molecule type" value="Genomic_DNA"/>
</dbReference>
<dbReference type="AlphaFoldDB" id="A0A5U8XKP6"/>
<protein>
    <submittedName>
        <fullName evidence="2">Uncharacterized protein</fullName>
    </submittedName>
</protein>
<comment type="caution">
    <text evidence="2">The sequence shown here is derived from an EMBL/GenBank/DDBJ whole genome shotgun (WGS) entry which is preliminary data.</text>
</comment>
<feature type="compositionally biased region" description="Polar residues" evidence="1">
    <location>
        <begin position="10"/>
        <end position="20"/>
    </location>
</feature>
<evidence type="ECO:0000313" key="2">
    <source>
        <dbReference type="EMBL" id="EBS0563394.1"/>
    </source>
</evidence>
<evidence type="ECO:0000256" key="1">
    <source>
        <dbReference type="SAM" id="MobiDB-lite"/>
    </source>
</evidence>
<feature type="region of interest" description="Disordered" evidence="1">
    <location>
        <begin position="1"/>
        <end position="20"/>
    </location>
</feature>
<organism evidence="2">
    <name type="scientific">Salmonella muenchen</name>
    <dbReference type="NCBI Taxonomy" id="596"/>
    <lineage>
        <taxon>Bacteria</taxon>
        <taxon>Pseudomonadati</taxon>
        <taxon>Pseudomonadota</taxon>
        <taxon>Gammaproteobacteria</taxon>
        <taxon>Enterobacterales</taxon>
        <taxon>Enterobacteriaceae</taxon>
        <taxon>Salmonella</taxon>
    </lineage>
</organism>